<evidence type="ECO:0000256" key="1">
    <source>
        <dbReference type="SAM" id="Coils"/>
    </source>
</evidence>
<proteinExistence type="predicted"/>
<accession>A0A6C0E0B6</accession>
<reference evidence="2" key="1">
    <citation type="journal article" date="2020" name="Nature">
        <title>Giant virus diversity and host interactions through global metagenomics.</title>
        <authorList>
            <person name="Schulz F."/>
            <person name="Roux S."/>
            <person name="Paez-Espino D."/>
            <person name="Jungbluth S."/>
            <person name="Walsh D.A."/>
            <person name="Denef V.J."/>
            <person name="McMahon K.D."/>
            <person name="Konstantinidis K.T."/>
            <person name="Eloe-Fadrosh E.A."/>
            <person name="Kyrpides N.C."/>
            <person name="Woyke T."/>
        </authorList>
    </citation>
    <scope>NUCLEOTIDE SEQUENCE</scope>
    <source>
        <strain evidence="2">GVMAG-M-3300023179-111</strain>
    </source>
</reference>
<organism evidence="2">
    <name type="scientific">viral metagenome</name>
    <dbReference type="NCBI Taxonomy" id="1070528"/>
    <lineage>
        <taxon>unclassified sequences</taxon>
        <taxon>metagenomes</taxon>
        <taxon>organismal metagenomes</taxon>
    </lineage>
</organism>
<dbReference type="AlphaFoldDB" id="A0A6C0E0B6"/>
<protein>
    <submittedName>
        <fullName evidence="2">Uncharacterized protein</fullName>
    </submittedName>
</protein>
<name>A0A6C0E0B6_9ZZZZ</name>
<sequence>MISQLRMNRYSELYYESDDEEYEKRLLKEEEEKYKLKQEKYKLKEEKRKIKDDENIKQYEMFYANSIKRTKVYDKIKLGFSTFIYMSEIKEDYYNIARYLNLDSFLQQTVDVGELYGLFGKDEYLDMVKHMELFKNKHYFPLECFEYIRDIQQNQISGCVMNNLGTTKRMVYEIYVILLLDTACVRKAFDYYPHGRYLMDVFKESLEDKIKNPYKNITDFEHKYYNKYFELGKRYFAKRNNFKVLFRNYIRFIGKLMILYKR</sequence>
<keyword evidence="1" id="KW-0175">Coiled coil</keyword>
<evidence type="ECO:0000313" key="2">
    <source>
        <dbReference type="EMBL" id="QHT22587.1"/>
    </source>
</evidence>
<dbReference type="EMBL" id="MN739713">
    <property type="protein sequence ID" value="QHT22587.1"/>
    <property type="molecule type" value="Genomic_DNA"/>
</dbReference>
<feature type="coiled-coil region" evidence="1">
    <location>
        <begin position="19"/>
        <end position="56"/>
    </location>
</feature>